<dbReference type="OrthoDB" id="9806359at2"/>
<keyword evidence="12" id="KW-0413">Isomerase</keyword>
<dbReference type="KEGG" id="tye:THEYE_A0096"/>
<dbReference type="InterPro" id="IPR014710">
    <property type="entry name" value="RmlC-like_jellyroll"/>
</dbReference>
<dbReference type="EnsemblBacteria" id="ACI21513">
    <property type="protein sequence ID" value="ACI21513"/>
    <property type="gene ID" value="THEYE_A0096"/>
</dbReference>
<comment type="catalytic activity">
    <reaction evidence="7">
        <text>alpha-D-mannose 1-phosphate + GTP + H(+) = GDP-alpha-D-mannose + diphosphate</text>
        <dbReference type="Rhea" id="RHEA:15229"/>
        <dbReference type="ChEBI" id="CHEBI:15378"/>
        <dbReference type="ChEBI" id="CHEBI:33019"/>
        <dbReference type="ChEBI" id="CHEBI:37565"/>
        <dbReference type="ChEBI" id="CHEBI:57527"/>
        <dbReference type="ChEBI" id="CHEBI:58409"/>
        <dbReference type="EC" id="2.7.7.13"/>
    </reaction>
</comment>
<evidence type="ECO:0000256" key="3">
    <source>
        <dbReference type="ARBA" id="ARBA00022679"/>
    </source>
</evidence>
<dbReference type="InParanoid" id="B5YHC6"/>
<feature type="domain" description="MannoseP isomerase/GMP-like beta-helix" evidence="11">
    <location>
        <begin position="294"/>
        <end position="348"/>
    </location>
</feature>
<dbReference type="RefSeq" id="WP_012546227.1">
    <property type="nucleotide sequence ID" value="NC_011296.1"/>
</dbReference>
<dbReference type="FunFam" id="3.90.550.10:FF:000046">
    <property type="entry name" value="Mannose-1-phosphate guanylyltransferase (GDP)"/>
    <property type="match status" value="1"/>
</dbReference>
<dbReference type="Gene3D" id="3.90.550.10">
    <property type="entry name" value="Spore Coat Polysaccharide Biosynthesis Protein SpsA, Chain A"/>
    <property type="match status" value="1"/>
</dbReference>
<evidence type="ECO:0000256" key="5">
    <source>
        <dbReference type="ARBA" id="ARBA00022741"/>
    </source>
</evidence>
<organism evidence="12 13">
    <name type="scientific">Thermodesulfovibrio yellowstonii (strain ATCC 51303 / DSM 11347 / YP87)</name>
    <dbReference type="NCBI Taxonomy" id="289376"/>
    <lineage>
        <taxon>Bacteria</taxon>
        <taxon>Pseudomonadati</taxon>
        <taxon>Nitrospirota</taxon>
        <taxon>Thermodesulfovibrionia</taxon>
        <taxon>Thermodesulfovibrionales</taxon>
        <taxon>Thermodesulfovibrionaceae</taxon>
        <taxon>Thermodesulfovibrio</taxon>
    </lineage>
</organism>
<keyword evidence="4 12" id="KW-0548">Nucleotidyltransferase</keyword>
<dbReference type="eggNOG" id="COG0662">
    <property type="taxonomic scope" value="Bacteria"/>
</dbReference>
<dbReference type="eggNOG" id="COG0836">
    <property type="taxonomic scope" value="Bacteria"/>
</dbReference>
<dbReference type="SUPFAM" id="SSF53448">
    <property type="entry name" value="Nucleotide-diphospho-sugar transferases"/>
    <property type="match status" value="1"/>
</dbReference>
<dbReference type="PANTHER" id="PTHR46390:SF1">
    <property type="entry name" value="MANNOSE-1-PHOSPHATE GUANYLYLTRANSFERASE"/>
    <property type="match status" value="1"/>
</dbReference>
<evidence type="ECO:0000256" key="6">
    <source>
        <dbReference type="ARBA" id="ARBA00023134"/>
    </source>
</evidence>
<dbReference type="SUPFAM" id="SSF51182">
    <property type="entry name" value="RmlC-like cupins"/>
    <property type="match status" value="1"/>
</dbReference>
<dbReference type="GO" id="GO:0004475">
    <property type="term" value="F:mannose-1-phosphate guanylyltransferase (GTP) activity"/>
    <property type="evidence" value="ECO:0000318"/>
    <property type="project" value="GO_Central"/>
</dbReference>
<dbReference type="FunCoup" id="B5YHC6">
    <property type="interactions" value="166"/>
</dbReference>
<keyword evidence="3" id="KW-0808">Transferase</keyword>
<sequence>MKFIVLAGGSGTRLWPMSRKNFPKQFLKFSISKHDEHESFFQKTIKRICCYPDADIFIVTNEKHKFYVINQLEELANKLTNKPKIEIVIEPVSKNTAPAIALAIRYAIEKGISQDEIFFVCPSDHLIKPDEKFIEFIKASEECAKKETIVTFGIKPTRPETGYGYIKVKSQPAEFGNFYKVEKFVEKPDFDNAKRYIKEGNYYWNSGMFTFKVNTIIEDFKKYTPQLGELFEKSYDEALKEFQNLSDISIDYAIMEKTEKGMLLPLDIFWSDIGSWESLYDVLDKDPTGNAIVGDCVNIETNGSLIIGNKRFITTLGIQDMVVVETEDALLIAKKGECQKVKDIVKILSEKALPQVEEHVTVYRPWGSYTLLEKGLRYKIKRISVKPGETLSLQMHHHRSEHWVVVKGTAKVKIGDREQFVHENESVYVPKSTLHRLENPGKIPLEIIEVQVGEYVEEDDIKRVEDVYGRQDI</sequence>
<dbReference type="Pfam" id="PF01050">
    <property type="entry name" value="MannoseP_isomer"/>
    <property type="match status" value="1"/>
</dbReference>
<evidence type="ECO:0000313" key="13">
    <source>
        <dbReference type="Proteomes" id="UP000000718"/>
    </source>
</evidence>
<protein>
    <recommendedName>
        <fullName evidence="2">mannose-1-phosphate guanylyltransferase</fullName>
        <ecNumber evidence="2">2.7.7.13</ecNumber>
    </recommendedName>
</protein>
<evidence type="ECO:0000256" key="7">
    <source>
        <dbReference type="ARBA" id="ARBA00047343"/>
    </source>
</evidence>
<dbReference type="InterPro" id="IPR011051">
    <property type="entry name" value="RmlC_Cupin_sf"/>
</dbReference>
<keyword evidence="13" id="KW-1185">Reference proteome</keyword>
<dbReference type="Pfam" id="PF00483">
    <property type="entry name" value="NTP_transferase"/>
    <property type="match status" value="1"/>
</dbReference>
<dbReference type="STRING" id="289376.THEYE_A0096"/>
<dbReference type="Proteomes" id="UP000000718">
    <property type="component" value="Chromosome"/>
</dbReference>
<dbReference type="PANTHER" id="PTHR46390">
    <property type="entry name" value="MANNOSE-1-PHOSPHATE GUANYLYLTRANSFERASE"/>
    <property type="match status" value="1"/>
</dbReference>
<reference evidence="13" key="1">
    <citation type="submission" date="2008-08" db="EMBL/GenBank/DDBJ databases">
        <title>The complete genome sequence of Thermodesulfovibrio yellowstonii strain ATCC 51303 / DSM 11347 / YP87.</title>
        <authorList>
            <person name="Dodson R.J."/>
            <person name="Durkin A.S."/>
            <person name="Wu M."/>
            <person name="Eisen J."/>
            <person name="Sutton G."/>
        </authorList>
    </citation>
    <scope>NUCLEOTIDE SEQUENCE [LARGE SCALE GENOMIC DNA]</scope>
    <source>
        <strain evidence="13">ATCC 51303 / DSM 11347 / YP87</strain>
    </source>
</reference>
<dbReference type="GO" id="GO:0009298">
    <property type="term" value="P:GDP-mannose biosynthetic process"/>
    <property type="evidence" value="ECO:0000318"/>
    <property type="project" value="GO_Central"/>
</dbReference>
<dbReference type="GO" id="GO:0005525">
    <property type="term" value="F:GTP binding"/>
    <property type="evidence" value="ECO:0007669"/>
    <property type="project" value="UniProtKB-KW"/>
</dbReference>
<dbReference type="InterPro" id="IPR049577">
    <property type="entry name" value="GMPP_N"/>
</dbReference>
<dbReference type="GO" id="GO:0016853">
    <property type="term" value="F:isomerase activity"/>
    <property type="evidence" value="ECO:0007669"/>
    <property type="project" value="UniProtKB-KW"/>
</dbReference>
<dbReference type="EMBL" id="CP001147">
    <property type="protein sequence ID" value="ACI21513.1"/>
    <property type="molecule type" value="Genomic_DNA"/>
</dbReference>
<dbReference type="FunFam" id="2.60.120.10:FF:000032">
    <property type="entry name" value="Mannose-1-phosphate guanylyltransferase/mannose-6-phosphate isomerase"/>
    <property type="match status" value="1"/>
</dbReference>
<dbReference type="NCBIfam" id="TIGR01479">
    <property type="entry name" value="GMP_PMI"/>
    <property type="match status" value="1"/>
</dbReference>
<feature type="domain" description="Mannose-6-phosphate isomerase type II C-terminal" evidence="10">
    <location>
        <begin position="356"/>
        <end position="466"/>
    </location>
</feature>
<dbReference type="PATRIC" id="fig|289376.4.peg.94"/>
<dbReference type="EC" id="2.7.7.13" evidence="2"/>
<dbReference type="GO" id="GO:0000271">
    <property type="term" value="P:polysaccharide biosynthetic process"/>
    <property type="evidence" value="ECO:0007669"/>
    <property type="project" value="InterPro"/>
</dbReference>
<gene>
    <name evidence="12" type="ordered locus">THEYE_A0096</name>
</gene>
<dbReference type="InterPro" id="IPR029044">
    <property type="entry name" value="Nucleotide-diphossugar_trans"/>
</dbReference>
<keyword evidence="5" id="KW-0547">Nucleotide-binding</keyword>
<evidence type="ECO:0000256" key="1">
    <source>
        <dbReference type="ARBA" id="ARBA00006115"/>
    </source>
</evidence>
<accession>B5YHC6</accession>
<dbReference type="InterPro" id="IPR051161">
    <property type="entry name" value="Mannose-6P_isomerase_type2"/>
</dbReference>
<evidence type="ECO:0000256" key="2">
    <source>
        <dbReference type="ARBA" id="ARBA00012387"/>
    </source>
</evidence>
<evidence type="ECO:0000259" key="10">
    <source>
        <dbReference type="Pfam" id="PF01050"/>
    </source>
</evidence>
<dbReference type="Gene3D" id="2.60.120.10">
    <property type="entry name" value="Jelly Rolls"/>
    <property type="match status" value="1"/>
</dbReference>
<dbReference type="CDD" id="cd02213">
    <property type="entry name" value="cupin_PMI_typeII_C"/>
    <property type="match status" value="1"/>
</dbReference>
<dbReference type="HOGENOM" id="CLU_035527_1_0_0"/>
<evidence type="ECO:0000256" key="4">
    <source>
        <dbReference type="ARBA" id="ARBA00022695"/>
    </source>
</evidence>
<feature type="domain" description="Nucleotidyl transferase" evidence="9">
    <location>
        <begin position="4"/>
        <end position="286"/>
    </location>
</feature>
<dbReference type="InterPro" id="IPR005835">
    <property type="entry name" value="NTP_transferase_dom"/>
</dbReference>
<comment type="similarity">
    <text evidence="1 8">Belongs to the mannose-6-phosphate isomerase type 2 family.</text>
</comment>
<dbReference type="InterPro" id="IPR054566">
    <property type="entry name" value="ManC/GMP-like_b-helix"/>
</dbReference>
<proteinExistence type="inferred from homology"/>
<dbReference type="InterPro" id="IPR006375">
    <property type="entry name" value="Man1P_GuaTrfase/Man6P_Isoase"/>
</dbReference>
<dbReference type="AlphaFoldDB" id="B5YHC6"/>
<name>B5YHC6_THEYD</name>
<evidence type="ECO:0000256" key="8">
    <source>
        <dbReference type="RuleBase" id="RU004190"/>
    </source>
</evidence>
<evidence type="ECO:0000313" key="12">
    <source>
        <dbReference type="EMBL" id="ACI21513.1"/>
    </source>
</evidence>
<evidence type="ECO:0000259" key="9">
    <source>
        <dbReference type="Pfam" id="PF00483"/>
    </source>
</evidence>
<keyword evidence="6" id="KW-0342">GTP-binding</keyword>
<evidence type="ECO:0000259" key="11">
    <source>
        <dbReference type="Pfam" id="PF22640"/>
    </source>
</evidence>
<dbReference type="InterPro" id="IPR001538">
    <property type="entry name" value="Man6P_isomerase-2_C"/>
</dbReference>
<dbReference type="CDD" id="cd02509">
    <property type="entry name" value="GDP-M1P_Guanylyltransferase"/>
    <property type="match status" value="1"/>
</dbReference>
<dbReference type="Pfam" id="PF22640">
    <property type="entry name" value="ManC_GMP_beta-helix"/>
    <property type="match status" value="1"/>
</dbReference>
<reference evidence="12 13" key="2">
    <citation type="journal article" date="2015" name="Genome Announc.">
        <title>Genome Sequence of the Sulfate-Reducing Thermophilic Bacterium Thermodesulfovibrio yellowstonii Strain DSM 11347T (Phylum Nitrospirae).</title>
        <authorList>
            <person name="Bhatnagar S."/>
            <person name="Badger J.H."/>
            <person name="Madupu R."/>
            <person name="Khouri H.M."/>
            <person name="O'Connor E.M."/>
            <person name="Robb F.T."/>
            <person name="Ward N.L."/>
            <person name="Eisen J.A."/>
        </authorList>
    </citation>
    <scope>NUCLEOTIDE SEQUENCE [LARGE SCALE GENOMIC DNA]</scope>
    <source>
        <strain evidence="13">ATCC 51303 / DSM 11347 / YP87</strain>
    </source>
</reference>